<evidence type="ECO:0000256" key="1">
    <source>
        <dbReference type="ARBA" id="ARBA00022553"/>
    </source>
</evidence>
<dbReference type="SMART" id="SM00448">
    <property type="entry name" value="REC"/>
    <property type="match status" value="1"/>
</dbReference>
<dbReference type="InterPro" id="IPR000792">
    <property type="entry name" value="Tscrpt_reg_LuxR_C"/>
</dbReference>
<keyword evidence="2" id="KW-0805">Transcription regulation</keyword>
<evidence type="ECO:0000256" key="5">
    <source>
        <dbReference type="PROSITE-ProRule" id="PRU00169"/>
    </source>
</evidence>
<dbReference type="GO" id="GO:0000160">
    <property type="term" value="P:phosphorelay signal transduction system"/>
    <property type="evidence" value="ECO:0007669"/>
    <property type="project" value="InterPro"/>
</dbReference>
<accession>A0A1A0QQA1</accession>
<organism evidence="8 9">
    <name type="scientific">Mycolicibacterium elephantis</name>
    <dbReference type="NCBI Taxonomy" id="81858"/>
    <lineage>
        <taxon>Bacteria</taxon>
        <taxon>Bacillati</taxon>
        <taxon>Actinomycetota</taxon>
        <taxon>Actinomycetes</taxon>
        <taxon>Mycobacteriales</taxon>
        <taxon>Mycobacteriaceae</taxon>
        <taxon>Mycolicibacterium</taxon>
    </lineage>
</organism>
<evidence type="ECO:0000313" key="9">
    <source>
        <dbReference type="Proteomes" id="UP000192772"/>
    </source>
</evidence>
<feature type="domain" description="HTH luxR-type" evidence="6">
    <location>
        <begin position="144"/>
        <end position="215"/>
    </location>
</feature>
<dbReference type="InterPro" id="IPR011006">
    <property type="entry name" value="CheY-like_superfamily"/>
</dbReference>
<keyword evidence="1 5" id="KW-0597">Phosphoprotein</keyword>
<dbReference type="InterPro" id="IPR001789">
    <property type="entry name" value="Sig_transdc_resp-reg_receiver"/>
</dbReference>
<dbReference type="EMBL" id="MVHP01000011">
    <property type="protein sequence ID" value="ORA66017.1"/>
    <property type="molecule type" value="Genomic_DNA"/>
</dbReference>
<dbReference type="STRING" id="81858.BST23_11845"/>
<dbReference type="OrthoDB" id="9808843at2"/>
<reference evidence="8 9" key="1">
    <citation type="submission" date="2017-02" db="EMBL/GenBank/DDBJ databases">
        <title>The new phylogeny of genus Mycobacterium.</title>
        <authorList>
            <person name="Tortoli E."/>
            <person name="Trovato A."/>
            <person name="Cirillo D.M."/>
        </authorList>
    </citation>
    <scope>NUCLEOTIDE SEQUENCE [LARGE SCALE GENOMIC DNA]</scope>
    <source>
        <strain evidence="8 9">FI-09383</strain>
    </source>
</reference>
<accession>A0A0M2ZAV9</accession>
<keyword evidence="3 8" id="KW-0238">DNA-binding</keyword>
<dbReference type="PANTHER" id="PTHR43214:SF24">
    <property type="entry name" value="TRANSCRIPTIONAL REGULATORY PROTEIN NARL-RELATED"/>
    <property type="match status" value="1"/>
</dbReference>
<dbReference type="PANTHER" id="PTHR43214">
    <property type="entry name" value="TWO-COMPONENT RESPONSE REGULATOR"/>
    <property type="match status" value="1"/>
</dbReference>
<gene>
    <name evidence="8" type="ORF">BST23_11845</name>
</gene>
<keyword evidence="4" id="KW-0804">Transcription</keyword>
<dbReference type="GO" id="GO:0003677">
    <property type="term" value="F:DNA binding"/>
    <property type="evidence" value="ECO:0007669"/>
    <property type="project" value="UniProtKB-KW"/>
</dbReference>
<evidence type="ECO:0000259" key="6">
    <source>
        <dbReference type="PROSITE" id="PS50043"/>
    </source>
</evidence>
<dbReference type="PROSITE" id="PS50110">
    <property type="entry name" value="RESPONSE_REGULATORY"/>
    <property type="match status" value="1"/>
</dbReference>
<evidence type="ECO:0000256" key="2">
    <source>
        <dbReference type="ARBA" id="ARBA00023015"/>
    </source>
</evidence>
<evidence type="ECO:0000259" key="7">
    <source>
        <dbReference type="PROSITE" id="PS50110"/>
    </source>
</evidence>
<evidence type="ECO:0000256" key="3">
    <source>
        <dbReference type="ARBA" id="ARBA00023125"/>
    </source>
</evidence>
<dbReference type="Pfam" id="PF00196">
    <property type="entry name" value="GerE"/>
    <property type="match status" value="1"/>
</dbReference>
<evidence type="ECO:0000313" key="8">
    <source>
        <dbReference type="EMBL" id="ORA66017.1"/>
    </source>
</evidence>
<dbReference type="Pfam" id="PF00072">
    <property type="entry name" value="Response_reg"/>
    <property type="match status" value="1"/>
</dbReference>
<dbReference type="PROSITE" id="PS50043">
    <property type="entry name" value="HTH_LUXR_2"/>
    <property type="match status" value="1"/>
</dbReference>
<dbReference type="SUPFAM" id="SSF52172">
    <property type="entry name" value="CheY-like"/>
    <property type="match status" value="1"/>
</dbReference>
<evidence type="ECO:0000256" key="4">
    <source>
        <dbReference type="ARBA" id="ARBA00023163"/>
    </source>
</evidence>
<dbReference type="SMART" id="SM00421">
    <property type="entry name" value="HTH_LUXR"/>
    <property type="match status" value="1"/>
</dbReference>
<proteinExistence type="predicted"/>
<dbReference type="CDD" id="cd06170">
    <property type="entry name" value="LuxR_C_like"/>
    <property type="match status" value="1"/>
</dbReference>
<feature type="modified residue" description="4-aspartylphosphate" evidence="5">
    <location>
        <position position="52"/>
    </location>
</feature>
<feature type="domain" description="Response regulatory" evidence="7">
    <location>
        <begin position="2"/>
        <end position="122"/>
    </location>
</feature>
<dbReference type="RefSeq" id="WP_046754199.1">
    <property type="nucleotide sequence ID" value="NZ_JBCGVB010000005.1"/>
</dbReference>
<dbReference type="Gene3D" id="3.40.50.2300">
    <property type="match status" value="1"/>
</dbReference>
<comment type="caution">
    <text evidence="8">The sequence shown here is derived from an EMBL/GenBank/DDBJ whole genome shotgun (WGS) entry which is preliminary data.</text>
</comment>
<sequence>MRIVIAEDSALLRAGIERILTDSGHEVVAGVPDAGNLLRLVNEQRPDLAIVDVRMPPTFTDEGIRAAALLRSQNPESAVLVLSHYVEERYAADLIASDTKGFGYLLKDRVADVPAFLDAVEVVGAGGTVLDPEVVSQILVRSRHRSALDQLTPREHEVLQLMAEGKTNSAIAAALHVSIGSAEKHIASIFTKLGLVPDESENRRVLAVLRYLESEPPEGFSP</sequence>
<dbReference type="GO" id="GO:0006355">
    <property type="term" value="P:regulation of DNA-templated transcription"/>
    <property type="evidence" value="ECO:0007669"/>
    <property type="project" value="InterPro"/>
</dbReference>
<dbReference type="CDD" id="cd17535">
    <property type="entry name" value="REC_NarL-like"/>
    <property type="match status" value="1"/>
</dbReference>
<dbReference type="InterPro" id="IPR058245">
    <property type="entry name" value="NreC/VraR/RcsB-like_REC"/>
</dbReference>
<name>A0A0M2ZAV9_9MYCO</name>
<dbReference type="AlphaFoldDB" id="A0A0M2ZAV9"/>
<dbReference type="InterPro" id="IPR016032">
    <property type="entry name" value="Sig_transdc_resp-reg_C-effctor"/>
</dbReference>
<dbReference type="SUPFAM" id="SSF46894">
    <property type="entry name" value="C-terminal effector domain of the bipartite response regulators"/>
    <property type="match status" value="1"/>
</dbReference>
<protein>
    <submittedName>
        <fullName evidence="8">DNA-binding response regulator</fullName>
    </submittedName>
</protein>
<dbReference type="Proteomes" id="UP000192772">
    <property type="component" value="Unassembled WGS sequence"/>
</dbReference>
<dbReference type="InterPro" id="IPR039420">
    <property type="entry name" value="WalR-like"/>
</dbReference>
<dbReference type="PRINTS" id="PR00038">
    <property type="entry name" value="HTHLUXR"/>
</dbReference>